<organism evidence="6 7">
    <name type="scientific">Bradyrhizobium diazoefficiens</name>
    <dbReference type="NCBI Taxonomy" id="1355477"/>
    <lineage>
        <taxon>Bacteria</taxon>
        <taxon>Pseudomonadati</taxon>
        <taxon>Pseudomonadota</taxon>
        <taxon>Alphaproteobacteria</taxon>
        <taxon>Hyphomicrobiales</taxon>
        <taxon>Nitrobacteraceae</taxon>
        <taxon>Bradyrhizobium</taxon>
    </lineage>
</organism>
<protein>
    <submittedName>
        <fullName evidence="6">Major facilitator superfamily transporter</fullName>
    </submittedName>
</protein>
<dbReference type="PROSITE" id="PS50850">
    <property type="entry name" value="MFS"/>
    <property type="match status" value="1"/>
</dbReference>
<name>A0A0E4BWW9_9BRAD</name>
<sequence length="427" mass="44315">MAGKEAFMFDRGEKGRAGHALDAANFFLADVRDGLGPYLAVYLLTEQHWDEARIGLVMSIATVAGIVAQTPAGALVDATRAKRLVMVVAAIMVTLASLSLPLFPGFVPVAISQGIAQAAAVVFPPAIAAVSLGIFGHAAFTRRIGRNETFNHAGNAVAAGLAGLSAYWFGPTVVFYLLSAMAIASLVSILAIPERAIDHDLARGLHDADTRSEQPSGLAVLLTCRPLLVFAICVLLFHLSNAAMLPLVGQKLSLQDKNMGTSLMSACIVAAQVVMVPFAMLVGARADRWGHKRFFLAALLILPMRGTLYTLSDNPFWLVGVQLLDGVGAGIFGAIFPVIVADLMRNTGRFNVAQGAVITAQSIGAALSTTLAGLVVVGAGYSAAFITLGAVAAIGAIVCLVALPETRHGTLPPQGKTAPPTSAIAAE</sequence>
<evidence type="ECO:0000313" key="7">
    <source>
        <dbReference type="Proteomes" id="UP000063308"/>
    </source>
</evidence>
<keyword evidence="2 4" id="KW-1133">Transmembrane helix</keyword>
<feature type="transmembrane region" description="Helical" evidence="4">
    <location>
        <begin position="259"/>
        <end position="282"/>
    </location>
</feature>
<accession>A0A0E4BWW9</accession>
<dbReference type="Gene3D" id="1.20.1250.20">
    <property type="entry name" value="MFS general substrate transporter like domains"/>
    <property type="match status" value="2"/>
</dbReference>
<dbReference type="EMBL" id="AP014685">
    <property type="protein sequence ID" value="BAR63089.1"/>
    <property type="molecule type" value="Genomic_DNA"/>
</dbReference>
<feature type="transmembrane region" description="Helical" evidence="4">
    <location>
        <begin position="317"/>
        <end position="340"/>
    </location>
</feature>
<feature type="transmembrane region" description="Helical" evidence="4">
    <location>
        <begin position="294"/>
        <end position="311"/>
    </location>
</feature>
<dbReference type="InterPro" id="IPR036259">
    <property type="entry name" value="MFS_trans_sf"/>
</dbReference>
<dbReference type="PANTHER" id="PTHR23539:SF1">
    <property type="entry name" value="MAJOR FACILITATOR SUPERFAMILY (MFS) PROFILE DOMAIN-CONTAINING PROTEIN"/>
    <property type="match status" value="1"/>
</dbReference>
<dbReference type="SUPFAM" id="SSF103473">
    <property type="entry name" value="MFS general substrate transporter"/>
    <property type="match status" value="1"/>
</dbReference>
<feature type="transmembrane region" description="Helical" evidence="4">
    <location>
        <begin position="352"/>
        <end position="377"/>
    </location>
</feature>
<feature type="transmembrane region" description="Helical" evidence="4">
    <location>
        <begin position="84"/>
        <end position="103"/>
    </location>
</feature>
<dbReference type="Proteomes" id="UP000063308">
    <property type="component" value="Chromosome"/>
</dbReference>
<dbReference type="Pfam" id="PF07690">
    <property type="entry name" value="MFS_1"/>
    <property type="match status" value="1"/>
</dbReference>
<feature type="transmembrane region" description="Helical" evidence="4">
    <location>
        <begin position="218"/>
        <end position="239"/>
    </location>
</feature>
<evidence type="ECO:0000256" key="3">
    <source>
        <dbReference type="ARBA" id="ARBA00023136"/>
    </source>
</evidence>
<dbReference type="InterPro" id="IPR020846">
    <property type="entry name" value="MFS_dom"/>
</dbReference>
<dbReference type="AlphaFoldDB" id="A0A0E4BWW9"/>
<evidence type="ECO:0000256" key="4">
    <source>
        <dbReference type="SAM" id="Phobius"/>
    </source>
</evidence>
<feature type="domain" description="Major facilitator superfamily (MFS) profile" evidence="5">
    <location>
        <begin position="219"/>
        <end position="427"/>
    </location>
</feature>
<feature type="transmembrane region" description="Helical" evidence="4">
    <location>
        <begin position="115"/>
        <end position="140"/>
    </location>
</feature>
<feature type="transmembrane region" description="Helical" evidence="4">
    <location>
        <begin position="383"/>
        <end position="403"/>
    </location>
</feature>
<evidence type="ECO:0000313" key="6">
    <source>
        <dbReference type="EMBL" id="BAR63089.1"/>
    </source>
</evidence>
<evidence type="ECO:0000256" key="2">
    <source>
        <dbReference type="ARBA" id="ARBA00022989"/>
    </source>
</evidence>
<reference evidence="6 7" key="1">
    <citation type="submission" date="2014-11" db="EMBL/GenBank/DDBJ databases">
        <title>Symbiosis island explosion on the genome of extra-slow-growing strains of soybean bradyrhizobia with massive insertion sequences.</title>
        <authorList>
            <person name="Iida T."/>
            <person name="Minamisawa K."/>
        </authorList>
    </citation>
    <scope>NUCLEOTIDE SEQUENCE [LARGE SCALE GENOMIC DNA]</scope>
    <source>
        <strain evidence="6 7">NK6</strain>
    </source>
</reference>
<feature type="transmembrane region" description="Helical" evidence="4">
    <location>
        <begin position="175"/>
        <end position="197"/>
    </location>
</feature>
<gene>
    <name evidence="6" type="ORF">NK6_9956</name>
</gene>
<evidence type="ECO:0000259" key="5">
    <source>
        <dbReference type="PROSITE" id="PS50850"/>
    </source>
</evidence>
<dbReference type="InterPro" id="IPR011701">
    <property type="entry name" value="MFS"/>
</dbReference>
<proteinExistence type="predicted"/>
<feature type="transmembrane region" description="Helical" evidence="4">
    <location>
        <begin position="52"/>
        <end position="72"/>
    </location>
</feature>
<feature type="transmembrane region" description="Helical" evidence="4">
    <location>
        <begin position="152"/>
        <end position="169"/>
    </location>
</feature>
<dbReference type="GO" id="GO:0022857">
    <property type="term" value="F:transmembrane transporter activity"/>
    <property type="evidence" value="ECO:0007669"/>
    <property type="project" value="InterPro"/>
</dbReference>
<keyword evidence="3 4" id="KW-0472">Membrane</keyword>
<evidence type="ECO:0000256" key="1">
    <source>
        <dbReference type="ARBA" id="ARBA00022692"/>
    </source>
</evidence>
<keyword evidence="1 4" id="KW-0812">Transmembrane</keyword>
<dbReference type="PANTHER" id="PTHR23539">
    <property type="entry name" value="MFS TRANSPORTER"/>
    <property type="match status" value="1"/>
</dbReference>